<keyword evidence="2" id="KW-1003">Cell membrane</keyword>
<feature type="transmembrane region" description="Helical" evidence="6">
    <location>
        <begin position="355"/>
        <end position="374"/>
    </location>
</feature>
<dbReference type="PANTHER" id="PTHR33406">
    <property type="entry name" value="MEMBRANE PROTEIN MJ1562-RELATED"/>
    <property type="match status" value="1"/>
</dbReference>
<dbReference type="Proteomes" id="UP000006558">
    <property type="component" value="Chromosome"/>
</dbReference>
<keyword evidence="4 6" id="KW-1133">Transmembrane helix</keyword>
<evidence type="ECO:0000256" key="2">
    <source>
        <dbReference type="ARBA" id="ARBA00022475"/>
    </source>
</evidence>
<dbReference type="SUPFAM" id="SSF82866">
    <property type="entry name" value="Multidrug efflux transporter AcrB transmembrane domain"/>
    <property type="match status" value="2"/>
</dbReference>
<reference evidence="8 9" key="2">
    <citation type="journal article" date="2009" name="Proc. Natl. Acad. Sci. U.S.A.">
        <title>On the chimeric nature, thermophilic origin, and phylogenetic placement of the Thermotogales.</title>
        <authorList>
            <person name="Zhaxybayeva O."/>
            <person name="Swithers K.S."/>
            <person name="Lapierre P."/>
            <person name="Fournier G.P."/>
            <person name="Bickhart D.M."/>
            <person name="DeBoy R.T."/>
            <person name="Nelson K.E."/>
            <person name="Nesbo C.L."/>
            <person name="Doolittle W.F."/>
            <person name="Gogarten J.P."/>
            <person name="Noll K.M."/>
        </authorList>
    </citation>
    <scope>NUCLEOTIDE SEQUENCE [LARGE SCALE GENOMIC DNA]</scope>
    <source>
        <strain evidence="9">ATCC BAA-488 / DSM 13995 / JCM 10881 / RKU-1</strain>
    </source>
</reference>
<dbReference type="KEGG" id="tpt:Tpet_0110"/>
<evidence type="ECO:0000256" key="3">
    <source>
        <dbReference type="ARBA" id="ARBA00022692"/>
    </source>
</evidence>
<evidence type="ECO:0000256" key="1">
    <source>
        <dbReference type="ARBA" id="ARBA00004651"/>
    </source>
</evidence>
<feature type="transmembrane region" description="Helical" evidence="6">
    <location>
        <begin position="219"/>
        <end position="240"/>
    </location>
</feature>
<organism evidence="8 9">
    <name type="scientific">Thermotoga petrophila (strain ATCC BAA-488 / DSM 13995 / JCM 10881 / RKU-1)</name>
    <dbReference type="NCBI Taxonomy" id="390874"/>
    <lineage>
        <taxon>Bacteria</taxon>
        <taxon>Thermotogati</taxon>
        <taxon>Thermotogota</taxon>
        <taxon>Thermotogae</taxon>
        <taxon>Thermotogales</taxon>
        <taxon>Thermotogaceae</taxon>
        <taxon>Thermotoga</taxon>
    </lineage>
</organism>
<feature type="transmembrane region" description="Helical" evidence="6">
    <location>
        <begin position="194"/>
        <end position="212"/>
    </location>
</feature>
<evidence type="ECO:0000256" key="4">
    <source>
        <dbReference type="ARBA" id="ARBA00022989"/>
    </source>
</evidence>
<feature type="domain" description="Membrane transport protein MMPL" evidence="7">
    <location>
        <begin position="388"/>
        <end position="665"/>
    </location>
</feature>
<name>A5IIW6_THEP1</name>
<feature type="transmembrane region" description="Helical" evidence="6">
    <location>
        <begin position="311"/>
        <end position="334"/>
    </location>
</feature>
<keyword evidence="3 6" id="KW-0812">Transmembrane</keyword>
<gene>
    <name evidence="8" type="ordered locus">Tpet_0110</name>
</gene>
<dbReference type="GO" id="GO:0005886">
    <property type="term" value="C:plasma membrane"/>
    <property type="evidence" value="ECO:0007669"/>
    <property type="project" value="UniProtKB-SubCell"/>
</dbReference>
<dbReference type="AlphaFoldDB" id="A5IIW6"/>
<evidence type="ECO:0000313" key="9">
    <source>
        <dbReference type="Proteomes" id="UP000006558"/>
    </source>
</evidence>
<evidence type="ECO:0000256" key="6">
    <source>
        <dbReference type="SAM" id="Phobius"/>
    </source>
</evidence>
<evidence type="ECO:0000313" key="8">
    <source>
        <dbReference type="EMBL" id="ABQ46139.1"/>
    </source>
</evidence>
<feature type="transmembrane region" description="Helical" evidence="6">
    <location>
        <begin position="286"/>
        <end position="305"/>
    </location>
</feature>
<evidence type="ECO:0000256" key="5">
    <source>
        <dbReference type="ARBA" id="ARBA00023136"/>
    </source>
</evidence>
<dbReference type="EMBL" id="CP000702">
    <property type="protein sequence ID" value="ABQ46139.1"/>
    <property type="molecule type" value="Genomic_DNA"/>
</dbReference>
<feature type="domain" description="Membrane transport protein MMPL" evidence="7">
    <location>
        <begin position="50"/>
        <end position="328"/>
    </location>
</feature>
<evidence type="ECO:0000259" key="7">
    <source>
        <dbReference type="Pfam" id="PF03176"/>
    </source>
</evidence>
<sequence length="674" mass="76406">MRRYFFTTIYVVLVFLSFLVVFSLGKIETGPEVFLPGYNGDPEKTTNENVKNLFRVNREFGGSSSIVIVVEGDKNFFEDARALYELHEALEKREDISSVMSPVNLPRFSGFRMDYYFKDGKISNDVLNDPNAKSFITEDGKYALLNVIFKEGVNARDKIPEIKSLVSGYFEKNYLFGEPVIDSALFKELVRQTFVYPIFMFLVIFLLFYYQLRSFRAALFSLMVPVLSTFFVFAVFFAMGKSLNTMTVMTITFLLIIGSAYGLHFYNALFRFSEKKEAVKHIFKPILFSMLTTAAGFMSFVFIDIRAFRELGILVSSGLAVVVLVIFTSGVEIFRNYTPKRTPRSFGMKYVGRKIALIVLVVFLVMAALSPFLLKRVQVGSDMVSYFERDSELRKAYDLIVEKFNTREPIYLVLEKTVPFVGTDSKTLKELIEKIEKSEYVSSVVFPVDIPVPIMYALSRTNPFLKTFIGDRNRIRLIVNLTPEGYEHVKKVVDLINKVMSETGWSHYVAGSVLIWDDINESIMKSQIQSIVIASVLIFAMVFIIFRRPLTTLSVMVPIAFTTVFNFLFMALFGISLDVSTSITSGILMGLVIDYSIHIASEEKRLRDPYLVVKNVGPSVLTNALGLISGFAVLLFSELALFKNISLLMMLGIGVGAVFTLIVQPMILEKRENS</sequence>
<feature type="transmembrane region" description="Helical" evidence="6">
    <location>
        <begin position="7"/>
        <end position="25"/>
    </location>
</feature>
<feature type="transmembrane region" description="Helical" evidence="6">
    <location>
        <begin position="246"/>
        <end position="266"/>
    </location>
</feature>
<feature type="transmembrane region" description="Helical" evidence="6">
    <location>
        <begin position="647"/>
        <end position="668"/>
    </location>
</feature>
<feature type="transmembrane region" description="Helical" evidence="6">
    <location>
        <begin position="553"/>
        <end position="575"/>
    </location>
</feature>
<feature type="transmembrane region" description="Helical" evidence="6">
    <location>
        <begin position="620"/>
        <end position="641"/>
    </location>
</feature>
<dbReference type="PANTHER" id="PTHR33406:SF13">
    <property type="entry name" value="MEMBRANE PROTEIN YDFJ"/>
    <property type="match status" value="1"/>
</dbReference>
<comment type="subcellular location">
    <subcellularLocation>
        <location evidence="1">Cell membrane</location>
        <topology evidence="1">Multi-pass membrane protein</topology>
    </subcellularLocation>
</comment>
<reference evidence="9" key="1">
    <citation type="submission" date="2007-05" db="EMBL/GenBank/DDBJ databases">
        <title>Complete sequence of Thermotoga petrophila RKU-1.</title>
        <authorList>
            <consortium name="US DOE Joint Genome Institute"/>
            <person name="Copeland A."/>
            <person name="Lucas S."/>
            <person name="Lapidus A."/>
            <person name="Barry K."/>
            <person name="Glavina del Rio T."/>
            <person name="Dalin E."/>
            <person name="Tice H."/>
            <person name="Pitluck S."/>
            <person name="Sims D."/>
            <person name="Brettin T."/>
            <person name="Bruce D."/>
            <person name="Detter J.C."/>
            <person name="Han C."/>
            <person name="Tapia R."/>
            <person name="Schmutz J."/>
            <person name="Larimer F."/>
            <person name="Land M."/>
            <person name="Hauser L."/>
            <person name="Kyrpides N."/>
            <person name="Mikhailova N."/>
            <person name="Nelson K."/>
            <person name="Gogarten J.P."/>
            <person name="Noll K."/>
            <person name="Richardson P."/>
        </authorList>
    </citation>
    <scope>NUCLEOTIDE SEQUENCE [LARGE SCALE GENOMIC DNA]</scope>
    <source>
        <strain evidence="9">ATCC BAA-488 / DSM 13995 / JCM 10881 / RKU-1</strain>
    </source>
</reference>
<dbReference type="InterPro" id="IPR050545">
    <property type="entry name" value="Mycobact_MmpL"/>
</dbReference>
<dbReference type="Gene3D" id="1.20.1640.10">
    <property type="entry name" value="Multidrug efflux transporter AcrB transmembrane domain"/>
    <property type="match status" value="2"/>
</dbReference>
<dbReference type="STRING" id="390874.Tpet_0110"/>
<dbReference type="eggNOG" id="COG1033">
    <property type="taxonomic scope" value="Bacteria"/>
</dbReference>
<dbReference type="HOGENOM" id="CLU_024249_0_0_0"/>
<dbReference type="InterPro" id="IPR004869">
    <property type="entry name" value="MMPL_dom"/>
</dbReference>
<dbReference type="RefSeq" id="WP_011942812.1">
    <property type="nucleotide sequence ID" value="NC_009486.1"/>
</dbReference>
<feature type="transmembrane region" description="Helical" evidence="6">
    <location>
        <begin position="528"/>
        <end position="546"/>
    </location>
</feature>
<keyword evidence="5 6" id="KW-0472">Membrane</keyword>
<proteinExistence type="predicted"/>
<accession>A5IIW6</accession>
<protein>
    <submittedName>
        <fullName evidence="8">Exporter of the RND superfamily-like protein</fullName>
    </submittedName>
</protein>
<feature type="transmembrane region" description="Helical" evidence="6">
    <location>
        <begin position="581"/>
        <end position="600"/>
    </location>
</feature>
<dbReference type="Pfam" id="PF03176">
    <property type="entry name" value="MMPL"/>
    <property type="match status" value="2"/>
</dbReference>